<dbReference type="AlphaFoldDB" id="A0A8J2SSB4"/>
<comment type="caution">
    <text evidence="2">The sequence shown here is derived from an EMBL/GenBank/DDBJ whole genome shotgun (WGS) entry which is preliminary data.</text>
</comment>
<feature type="signal peptide" evidence="1">
    <location>
        <begin position="1"/>
        <end position="17"/>
    </location>
</feature>
<keyword evidence="3" id="KW-1185">Reference proteome</keyword>
<reference evidence="2" key="1">
    <citation type="submission" date="2021-11" db="EMBL/GenBank/DDBJ databases">
        <authorList>
            <consortium name="Genoscope - CEA"/>
            <person name="William W."/>
        </authorList>
    </citation>
    <scope>NUCLEOTIDE SEQUENCE</scope>
</reference>
<gene>
    <name evidence="2" type="ORF">PECAL_5P16550</name>
</gene>
<organism evidence="2 3">
    <name type="scientific">Pelagomonas calceolata</name>
    <dbReference type="NCBI Taxonomy" id="35677"/>
    <lineage>
        <taxon>Eukaryota</taxon>
        <taxon>Sar</taxon>
        <taxon>Stramenopiles</taxon>
        <taxon>Ochrophyta</taxon>
        <taxon>Pelagophyceae</taxon>
        <taxon>Pelagomonadales</taxon>
        <taxon>Pelagomonadaceae</taxon>
        <taxon>Pelagomonas</taxon>
    </lineage>
</organism>
<dbReference type="EMBL" id="CAKKNE010000005">
    <property type="protein sequence ID" value="CAH0377075.1"/>
    <property type="molecule type" value="Genomic_DNA"/>
</dbReference>
<evidence type="ECO:0008006" key="4">
    <source>
        <dbReference type="Google" id="ProtNLM"/>
    </source>
</evidence>
<evidence type="ECO:0000313" key="2">
    <source>
        <dbReference type="EMBL" id="CAH0377075.1"/>
    </source>
</evidence>
<sequence>MAAKAALAFLLLATAAAYSSQRVPIDAQRSQVVAAERRRRFNAAAALIGVAAAPSTARAITWKVRDRRPHSDESRRWPTRLGEFLSVVDARRRDGVTPRAGRSRGRQRRVHGQVPESHFNRVRNSARNLGLVQGRHRTTSRKI</sequence>
<proteinExistence type="predicted"/>
<keyword evidence="1" id="KW-0732">Signal</keyword>
<protein>
    <recommendedName>
        <fullName evidence="4">Ribosomal protein S18</fullName>
    </recommendedName>
</protein>
<name>A0A8J2SSB4_9STRA</name>
<accession>A0A8J2SSB4</accession>
<evidence type="ECO:0000313" key="3">
    <source>
        <dbReference type="Proteomes" id="UP000789595"/>
    </source>
</evidence>
<dbReference type="Proteomes" id="UP000789595">
    <property type="component" value="Unassembled WGS sequence"/>
</dbReference>
<feature type="chain" id="PRO_5035156140" description="Ribosomal protein S18" evidence="1">
    <location>
        <begin position="18"/>
        <end position="143"/>
    </location>
</feature>
<evidence type="ECO:0000256" key="1">
    <source>
        <dbReference type="SAM" id="SignalP"/>
    </source>
</evidence>